<name>A0A0G3XH51_9SPHN</name>
<reference evidence="1 2" key="1">
    <citation type="submission" date="2015-06" db="EMBL/GenBank/DDBJ databases">
        <authorList>
            <person name="Zeng Y."/>
            <person name="Huang Y."/>
        </authorList>
    </citation>
    <scope>NUCLEOTIDE SEQUENCE [LARGE SCALE GENOMIC DNA]</scope>
    <source>
        <strain evidence="1 2">PQ-2</strain>
    </source>
</reference>
<dbReference type="KEGG" id="cna:AB433_06315"/>
<protein>
    <submittedName>
        <fullName evidence="1">Uncharacterized protein</fullName>
    </submittedName>
</protein>
<evidence type="ECO:0000313" key="2">
    <source>
        <dbReference type="Proteomes" id="UP000035287"/>
    </source>
</evidence>
<proteinExistence type="predicted"/>
<dbReference type="EMBL" id="CP011770">
    <property type="protein sequence ID" value="AKM09683.1"/>
    <property type="molecule type" value="Genomic_DNA"/>
</dbReference>
<gene>
    <name evidence="1" type="ORF">AB433_06315</name>
</gene>
<accession>A0A0G3XH51</accession>
<sequence length="60" mass="6396">MRDCGQLVFAWRETLNAAPTTIEPANGLRLATRLSAGMAEPLTVEVVPGGLLARFAIEVT</sequence>
<dbReference type="STRING" id="1348774.AB433_06315"/>
<evidence type="ECO:0000313" key="1">
    <source>
        <dbReference type="EMBL" id="AKM09683.1"/>
    </source>
</evidence>
<dbReference type="AlphaFoldDB" id="A0A0G3XH51"/>
<keyword evidence="2" id="KW-1185">Reference proteome</keyword>
<organism evidence="1 2">
    <name type="scientific">Croceicoccus naphthovorans</name>
    <dbReference type="NCBI Taxonomy" id="1348774"/>
    <lineage>
        <taxon>Bacteria</taxon>
        <taxon>Pseudomonadati</taxon>
        <taxon>Pseudomonadota</taxon>
        <taxon>Alphaproteobacteria</taxon>
        <taxon>Sphingomonadales</taxon>
        <taxon>Erythrobacteraceae</taxon>
        <taxon>Croceicoccus</taxon>
    </lineage>
</organism>
<dbReference type="Proteomes" id="UP000035287">
    <property type="component" value="Chromosome"/>
</dbReference>